<proteinExistence type="predicted"/>
<feature type="domain" description="SGNH hydrolase-type esterase" evidence="3">
    <location>
        <begin position="36"/>
        <end position="171"/>
    </location>
</feature>
<accession>A0ABZ3FTV7</accession>
<dbReference type="EMBL" id="CP154795">
    <property type="protein sequence ID" value="XAN08208.1"/>
    <property type="molecule type" value="Genomic_DNA"/>
</dbReference>
<dbReference type="PANTHER" id="PTHR37981:SF1">
    <property type="entry name" value="SGNH HYDROLASE-TYPE ESTERASE DOMAIN-CONTAINING PROTEIN"/>
    <property type="match status" value="1"/>
</dbReference>
<evidence type="ECO:0000256" key="1">
    <source>
        <dbReference type="SAM" id="MobiDB-lite"/>
    </source>
</evidence>
<organism evidence="4 5">
    <name type="scientific">Ammonicoccus fulvus</name>
    <dbReference type="NCBI Taxonomy" id="3138240"/>
    <lineage>
        <taxon>Bacteria</taxon>
        <taxon>Bacillati</taxon>
        <taxon>Actinomycetota</taxon>
        <taxon>Actinomycetes</taxon>
        <taxon>Propionibacteriales</taxon>
        <taxon>Propionibacteriaceae</taxon>
        <taxon>Ammonicoccus</taxon>
    </lineage>
</organism>
<keyword evidence="2" id="KW-0732">Signal</keyword>
<dbReference type="Pfam" id="PF13472">
    <property type="entry name" value="Lipase_GDSL_2"/>
    <property type="match status" value="1"/>
</dbReference>
<dbReference type="InterPro" id="IPR037460">
    <property type="entry name" value="SEST-like"/>
</dbReference>
<feature type="chain" id="PRO_5046135435" evidence="2">
    <location>
        <begin position="28"/>
        <end position="332"/>
    </location>
</feature>
<dbReference type="SUPFAM" id="SSF52266">
    <property type="entry name" value="SGNH hydrolase"/>
    <property type="match status" value="1"/>
</dbReference>
<dbReference type="PANTHER" id="PTHR37981">
    <property type="entry name" value="LIPASE 2"/>
    <property type="match status" value="1"/>
</dbReference>
<evidence type="ECO:0000313" key="4">
    <source>
        <dbReference type="EMBL" id="XAN08208.1"/>
    </source>
</evidence>
<dbReference type="InterPro" id="IPR013830">
    <property type="entry name" value="SGNH_hydro"/>
</dbReference>
<reference evidence="4 5" key="1">
    <citation type="submission" date="2024-04" db="EMBL/GenBank/DDBJ databases">
        <title>Isolation of an actinomycete strain from pig manure.</title>
        <authorList>
            <person name="Gong T."/>
            <person name="Yu Z."/>
            <person name="An M."/>
            <person name="Wei C."/>
            <person name="Yang W."/>
            <person name="Liu L."/>
        </authorList>
    </citation>
    <scope>NUCLEOTIDE SEQUENCE [LARGE SCALE GENOMIC DNA]</scope>
    <source>
        <strain evidence="4 5">ZF39</strain>
    </source>
</reference>
<dbReference type="InterPro" id="IPR036514">
    <property type="entry name" value="SGNH_hydro_sf"/>
</dbReference>
<sequence length="332" mass="34810">MKRRLVAILGAAALGLSALGGAAPASAAVPGAPYVALGDSIAAGTGNKPYVDADCLRSRRAHPELLAKTLGAPVDSEACSGATTTDVLTTQLPVADLGPATQLVTLTMGINNLGWQGVLKDCSSDGTSPNCEAALTQALGALSVLRTDVATVLEAIHEAAPNAQVVITGYPQLFGQFSGSCSVGNFGKGQVRVSADQANGINYLITLVNGQILAGVGIDNSNADGDLNDIPTLPVDVDPAFATHRLCDTGDRWISGCCPRRSRLSGSGASIRTLRASRRTRTPSRQPSPTESRRGVRRPAGRRTPRCWSSESSGVRRWRYHRRYGHDPSHHR</sequence>
<evidence type="ECO:0000256" key="2">
    <source>
        <dbReference type="SAM" id="SignalP"/>
    </source>
</evidence>
<name>A0ABZ3FTV7_9ACTN</name>
<evidence type="ECO:0000313" key="5">
    <source>
        <dbReference type="Proteomes" id="UP001442841"/>
    </source>
</evidence>
<feature type="compositionally biased region" description="Basic residues" evidence="1">
    <location>
        <begin position="295"/>
        <end position="305"/>
    </location>
</feature>
<dbReference type="Gene3D" id="3.40.50.1110">
    <property type="entry name" value="SGNH hydrolase"/>
    <property type="match status" value="1"/>
</dbReference>
<feature type="signal peptide" evidence="2">
    <location>
        <begin position="1"/>
        <end position="27"/>
    </location>
</feature>
<keyword evidence="5" id="KW-1185">Reference proteome</keyword>
<feature type="region of interest" description="Disordered" evidence="1">
    <location>
        <begin position="268"/>
        <end position="314"/>
    </location>
</feature>
<dbReference type="CDD" id="cd01823">
    <property type="entry name" value="SEST_like"/>
    <property type="match status" value="1"/>
</dbReference>
<dbReference type="RefSeq" id="WP_425309663.1">
    <property type="nucleotide sequence ID" value="NZ_CP154795.1"/>
</dbReference>
<evidence type="ECO:0000259" key="3">
    <source>
        <dbReference type="Pfam" id="PF13472"/>
    </source>
</evidence>
<protein>
    <submittedName>
        <fullName evidence="4">GDSL-type esterase/lipase family protein</fullName>
    </submittedName>
</protein>
<gene>
    <name evidence="4" type="ORF">AADG42_13145</name>
</gene>
<dbReference type="Proteomes" id="UP001442841">
    <property type="component" value="Chromosome"/>
</dbReference>